<name>A0ABU6Z4N3_9FABA</name>
<dbReference type="Pfam" id="PF13561">
    <property type="entry name" value="adh_short_C2"/>
    <property type="match status" value="1"/>
</dbReference>
<organism evidence="4 5">
    <name type="scientific">Stylosanthes scabra</name>
    <dbReference type="NCBI Taxonomy" id="79078"/>
    <lineage>
        <taxon>Eukaryota</taxon>
        <taxon>Viridiplantae</taxon>
        <taxon>Streptophyta</taxon>
        <taxon>Embryophyta</taxon>
        <taxon>Tracheophyta</taxon>
        <taxon>Spermatophyta</taxon>
        <taxon>Magnoliopsida</taxon>
        <taxon>eudicotyledons</taxon>
        <taxon>Gunneridae</taxon>
        <taxon>Pentapetalae</taxon>
        <taxon>rosids</taxon>
        <taxon>fabids</taxon>
        <taxon>Fabales</taxon>
        <taxon>Fabaceae</taxon>
        <taxon>Papilionoideae</taxon>
        <taxon>50 kb inversion clade</taxon>
        <taxon>dalbergioids sensu lato</taxon>
        <taxon>Dalbergieae</taxon>
        <taxon>Pterocarpus clade</taxon>
        <taxon>Stylosanthes</taxon>
    </lineage>
</organism>
<dbReference type="PROSITE" id="PS00061">
    <property type="entry name" value="ADH_SHORT"/>
    <property type="match status" value="1"/>
</dbReference>
<accession>A0ABU6Z4N3</accession>
<dbReference type="InterPro" id="IPR045000">
    <property type="entry name" value="TR"/>
</dbReference>
<evidence type="ECO:0000313" key="5">
    <source>
        <dbReference type="Proteomes" id="UP001341840"/>
    </source>
</evidence>
<evidence type="ECO:0000313" key="4">
    <source>
        <dbReference type="EMBL" id="MED6217261.1"/>
    </source>
</evidence>
<dbReference type="PANTHER" id="PTHR42898">
    <property type="entry name" value="TROPINONE REDUCTASE"/>
    <property type="match status" value="1"/>
</dbReference>
<sequence length="136" mass="14339">MSQLAYPLLKSSEAASIVFISSIAGVVSVDTRGGTVYSATKGAINQLTRNLACEWAKYKIRTNSIAPGLIKTPLAEMLQKEEKVLDGFVSRTPLGRIGEAEEVSSIVAFLCMPGASFITGQTICVDGGLTVNGVQI</sequence>
<evidence type="ECO:0000256" key="3">
    <source>
        <dbReference type="ARBA" id="ARBA00025714"/>
    </source>
</evidence>
<gene>
    <name evidence="4" type="ORF">PIB30_016073</name>
</gene>
<dbReference type="InterPro" id="IPR020904">
    <property type="entry name" value="Sc_DH/Rdtase_CS"/>
</dbReference>
<dbReference type="Proteomes" id="UP001341840">
    <property type="component" value="Unassembled WGS sequence"/>
</dbReference>
<dbReference type="InterPro" id="IPR036291">
    <property type="entry name" value="NAD(P)-bd_dom_sf"/>
</dbReference>
<dbReference type="PANTHER" id="PTHR42898:SF79">
    <property type="entry name" value="NAD(P)-BINDING ROSSMANN-FOLD PROTEIN"/>
    <property type="match status" value="1"/>
</dbReference>
<evidence type="ECO:0000256" key="2">
    <source>
        <dbReference type="ARBA" id="ARBA00023002"/>
    </source>
</evidence>
<keyword evidence="1" id="KW-0521">NADP</keyword>
<dbReference type="InterPro" id="IPR002347">
    <property type="entry name" value="SDR_fam"/>
</dbReference>
<keyword evidence="2" id="KW-0560">Oxidoreductase</keyword>
<comment type="similarity">
    <text evidence="3">Belongs to the short-chain dehydrogenases/reductases (SDR) family. SDR65C subfamily.</text>
</comment>
<comment type="caution">
    <text evidence="4">The sequence shown here is derived from an EMBL/GenBank/DDBJ whole genome shotgun (WGS) entry which is preliminary data.</text>
</comment>
<dbReference type="EMBL" id="JASCZI010271905">
    <property type="protein sequence ID" value="MED6217261.1"/>
    <property type="molecule type" value="Genomic_DNA"/>
</dbReference>
<evidence type="ECO:0000256" key="1">
    <source>
        <dbReference type="ARBA" id="ARBA00022857"/>
    </source>
</evidence>
<protein>
    <submittedName>
        <fullName evidence="4">Uncharacterized protein</fullName>
    </submittedName>
</protein>
<dbReference type="Gene3D" id="3.40.50.720">
    <property type="entry name" value="NAD(P)-binding Rossmann-like Domain"/>
    <property type="match status" value="1"/>
</dbReference>
<reference evidence="4 5" key="1">
    <citation type="journal article" date="2023" name="Plants (Basel)">
        <title>Bridging the Gap: Combining Genomics and Transcriptomics Approaches to Understand Stylosanthes scabra, an Orphan Legume from the Brazilian Caatinga.</title>
        <authorList>
            <person name="Ferreira-Neto J.R.C."/>
            <person name="da Silva M.D."/>
            <person name="Binneck E."/>
            <person name="de Melo N.F."/>
            <person name="da Silva R.H."/>
            <person name="de Melo A.L.T.M."/>
            <person name="Pandolfi V."/>
            <person name="Bustamante F.O."/>
            <person name="Brasileiro-Vidal A.C."/>
            <person name="Benko-Iseppon A.M."/>
        </authorList>
    </citation>
    <scope>NUCLEOTIDE SEQUENCE [LARGE SCALE GENOMIC DNA]</scope>
    <source>
        <tissue evidence="4">Leaves</tissue>
    </source>
</reference>
<proteinExistence type="inferred from homology"/>
<dbReference type="PRINTS" id="PR00081">
    <property type="entry name" value="GDHRDH"/>
</dbReference>
<keyword evidence="5" id="KW-1185">Reference proteome</keyword>
<dbReference type="SUPFAM" id="SSF51735">
    <property type="entry name" value="NAD(P)-binding Rossmann-fold domains"/>
    <property type="match status" value="1"/>
</dbReference>